<evidence type="ECO:0000256" key="1">
    <source>
        <dbReference type="ARBA" id="ARBA00004389"/>
    </source>
</evidence>
<reference evidence="12 13" key="2">
    <citation type="submission" date="2016-08" db="EMBL/GenBank/DDBJ databases">
        <title>Pervasive Adenine N6-methylation of Active Genes in Fungi.</title>
        <authorList>
            <consortium name="DOE Joint Genome Institute"/>
            <person name="Mondo S.J."/>
            <person name="Dannebaum R.O."/>
            <person name="Kuo R.C."/>
            <person name="Labutti K."/>
            <person name="Haridas S."/>
            <person name="Kuo A."/>
            <person name="Salamov A."/>
            <person name="Ahrendt S.R."/>
            <person name="Lipzen A."/>
            <person name="Sullivan W."/>
            <person name="Andreopoulos W.B."/>
            <person name="Clum A."/>
            <person name="Lindquist E."/>
            <person name="Daum C."/>
            <person name="Ramamoorthy G.K."/>
            <person name="Gryganskyi A."/>
            <person name="Culley D."/>
            <person name="Magnuson J.K."/>
            <person name="James T.Y."/>
            <person name="O'Malley M.A."/>
            <person name="Stajich J.E."/>
            <person name="Spatafora J.W."/>
            <person name="Visel A."/>
            <person name="Grigoriev I.V."/>
        </authorList>
    </citation>
    <scope>NUCLEOTIDE SEQUENCE [LARGE SCALE GENOMIC DNA]</scope>
    <source>
        <strain evidence="12 13">S4</strain>
    </source>
</reference>
<reference evidence="12 13" key="1">
    <citation type="submission" date="2016-08" db="EMBL/GenBank/DDBJ databases">
        <title>A Parts List for Fungal Cellulosomes Revealed by Comparative Genomics.</title>
        <authorList>
            <consortium name="DOE Joint Genome Institute"/>
            <person name="Haitjema C.H."/>
            <person name="Gilmore S.P."/>
            <person name="Henske J.K."/>
            <person name="Solomon K.V."/>
            <person name="De Groot R."/>
            <person name="Kuo A."/>
            <person name="Mondo S.J."/>
            <person name="Salamov A.A."/>
            <person name="Labutti K."/>
            <person name="Zhao Z."/>
            <person name="Chiniquy J."/>
            <person name="Barry K."/>
            <person name="Brewer H.M."/>
            <person name="Purvine S.O."/>
            <person name="Wright A.T."/>
            <person name="Boxma B."/>
            <person name="Van Alen T."/>
            <person name="Hackstein J.H."/>
            <person name="Baker S.E."/>
            <person name="Grigoriev I.V."/>
            <person name="O'Malley M.A."/>
        </authorList>
    </citation>
    <scope>NUCLEOTIDE SEQUENCE [LARGE SCALE GENOMIC DNA]</scope>
    <source>
        <strain evidence="12 13">S4</strain>
    </source>
</reference>
<gene>
    <name evidence="12" type="ORF">BCR32DRAFT_270778</name>
</gene>
<comment type="subcellular location">
    <subcellularLocation>
        <location evidence="1 10">Endoplasmic reticulum membrane</location>
        <topology evidence="1 10">Single-pass membrane protein</topology>
    </subcellularLocation>
</comment>
<evidence type="ECO:0000256" key="5">
    <source>
        <dbReference type="ARBA" id="ARBA00022692"/>
    </source>
</evidence>
<dbReference type="OrthoDB" id="5546453at2759"/>
<evidence type="ECO:0000256" key="10">
    <source>
        <dbReference type="RuleBase" id="RU366056"/>
    </source>
</evidence>
<evidence type="ECO:0000256" key="2">
    <source>
        <dbReference type="ARBA" id="ARBA00004687"/>
    </source>
</evidence>
<feature type="signal peptide" evidence="10">
    <location>
        <begin position="1"/>
        <end position="23"/>
    </location>
</feature>
<dbReference type="Pfam" id="PF08320">
    <property type="entry name" value="PIG-X"/>
    <property type="match status" value="1"/>
</dbReference>
<keyword evidence="6 10" id="KW-0256">Endoplasmic reticulum</keyword>
<comment type="caution">
    <text evidence="12">The sequence shown here is derived from an EMBL/GenBank/DDBJ whole genome shotgun (WGS) entry which is preliminary data.</text>
</comment>
<keyword evidence="9" id="KW-0325">Glycoprotein</keyword>
<keyword evidence="8 10" id="KW-0472">Membrane</keyword>
<dbReference type="InterPro" id="IPR013233">
    <property type="entry name" value="PIG-X/PBN1"/>
</dbReference>
<feature type="compositionally biased region" description="Basic and acidic residues" evidence="11">
    <location>
        <begin position="459"/>
        <end position="488"/>
    </location>
</feature>
<comment type="function">
    <text evidence="10">Required for proper folding and/or the stability of a subset of proteins in the endoplasmic reticulum. Component of glycosylphosphatidylinositol-mannosyltransferase 1 which transfers the first of the 4 mannoses in the GPI-anchor precursors during GPI-anchor biosynthesis. Probably acts by stabilizing the mannosyltransferase GPI14.</text>
</comment>
<dbReference type="EMBL" id="MCFG01000258">
    <property type="protein sequence ID" value="ORX77234.1"/>
    <property type="molecule type" value="Genomic_DNA"/>
</dbReference>
<dbReference type="AlphaFoldDB" id="A0A1Y1WVT5"/>
<feature type="transmembrane region" description="Helical" evidence="10">
    <location>
        <begin position="588"/>
        <end position="608"/>
    </location>
</feature>
<dbReference type="GO" id="GO:0006506">
    <property type="term" value="P:GPI anchor biosynthetic process"/>
    <property type="evidence" value="ECO:0007669"/>
    <property type="project" value="UniProtKB-UniPathway"/>
</dbReference>
<keyword evidence="7 10" id="KW-1133">Transmembrane helix</keyword>
<keyword evidence="5 10" id="KW-0812">Transmembrane</keyword>
<keyword evidence="13" id="KW-1185">Reference proteome</keyword>
<feature type="region of interest" description="Disordered" evidence="11">
    <location>
        <begin position="449"/>
        <end position="488"/>
    </location>
</feature>
<evidence type="ECO:0000256" key="9">
    <source>
        <dbReference type="ARBA" id="ARBA00023180"/>
    </source>
</evidence>
<feature type="chain" id="PRO_5025087218" description="Protein PBN1" evidence="10">
    <location>
        <begin position="24"/>
        <end position="630"/>
    </location>
</feature>
<evidence type="ECO:0000256" key="4">
    <source>
        <dbReference type="ARBA" id="ARBA00022502"/>
    </source>
</evidence>
<dbReference type="UniPathway" id="UPA00196"/>
<evidence type="ECO:0000256" key="3">
    <source>
        <dbReference type="ARBA" id="ARBA00010345"/>
    </source>
</evidence>
<protein>
    <recommendedName>
        <fullName evidence="10">Protein PBN1</fullName>
    </recommendedName>
</protein>
<dbReference type="GO" id="GO:0005789">
    <property type="term" value="C:endoplasmic reticulum membrane"/>
    <property type="evidence" value="ECO:0007669"/>
    <property type="project" value="UniProtKB-SubCell"/>
</dbReference>
<evidence type="ECO:0000256" key="7">
    <source>
        <dbReference type="ARBA" id="ARBA00022989"/>
    </source>
</evidence>
<comment type="pathway">
    <text evidence="2 10">Glycolipid biosynthesis; glycosylphosphatidylinositol-anchor biosynthesis.</text>
</comment>
<dbReference type="Proteomes" id="UP000193944">
    <property type="component" value="Unassembled WGS sequence"/>
</dbReference>
<keyword evidence="4 10" id="KW-0337">GPI-anchor biosynthesis</keyword>
<keyword evidence="10" id="KW-0732">Signal</keyword>
<accession>A0A1Y1WVT5</accession>
<name>A0A1Y1WVT5_9FUNG</name>
<evidence type="ECO:0000256" key="11">
    <source>
        <dbReference type="SAM" id="MobiDB-lite"/>
    </source>
</evidence>
<proteinExistence type="inferred from homology"/>
<evidence type="ECO:0000256" key="6">
    <source>
        <dbReference type="ARBA" id="ARBA00022824"/>
    </source>
</evidence>
<evidence type="ECO:0000256" key="8">
    <source>
        <dbReference type="ARBA" id="ARBA00023136"/>
    </source>
</evidence>
<dbReference type="InterPro" id="IPR040039">
    <property type="entry name" value="PIGX"/>
</dbReference>
<organism evidence="12 13">
    <name type="scientific">Anaeromyces robustus</name>
    <dbReference type="NCBI Taxonomy" id="1754192"/>
    <lineage>
        <taxon>Eukaryota</taxon>
        <taxon>Fungi</taxon>
        <taxon>Fungi incertae sedis</taxon>
        <taxon>Chytridiomycota</taxon>
        <taxon>Chytridiomycota incertae sedis</taxon>
        <taxon>Neocallimastigomycetes</taxon>
        <taxon>Neocallimastigales</taxon>
        <taxon>Neocallimastigaceae</taxon>
        <taxon>Anaeromyces</taxon>
    </lineage>
</organism>
<evidence type="ECO:0000313" key="12">
    <source>
        <dbReference type="EMBL" id="ORX77234.1"/>
    </source>
</evidence>
<evidence type="ECO:0000313" key="13">
    <source>
        <dbReference type="Proteomes" id="UP000193944"/>
    </source>
</evidence>
<comment type="similarity">
    <text evidence="3 10">Belongs to the PIGX family.</text>
</comment>
<dbReference type="PANTHER" id="PTHR28650:SF1">
    <property type="entry name" value="PHOSPHATIDYLINOSITOL-GLYCAN BIOSYNTHESIS CLASS X PROTEIN"/>
    <property type="match status" value="1"/>
</dbReference>
<dbReference type="PANTHER" id="PTHR28650">
    <property type="entry name" value="PHOSPHATIDYLINOSITOL-GLYCAN BIOSYNTHESIS CLASS X PROTEIN"/>
    <property type="match status" value="1"/>
</dbReference>
<sequence>MLNKLNISISLFILLSLFKLTFAITQEWLFWPSNPTNGTLIVNSAENKSKIKNANKTETLHLRYSITDEVEKFIPSPSLLSLNEKIASIDITYISSEIQWNINNNNINSDTNDNDINKKYNMDKNFMPLFGTYETGLHIAITTNEDMKGRDNIQRFLEDNCDFINQLFHESGYLFCQKEDYIHFKNLIKISQIGPRYFYMFLSDFTLDNMEGFSLYHIFKLGKNEKTDLDLGCDFDDEVISEWTSKYFHLVISSQALMLNENDKNDKEEGELDNLLMMTFEEILHFKFPETVQCNVNQHLSNIKFIETTQKTSNNGYTITTINPRGVKNDELVFIPCPLPNVKFSYKLNPGVGLHPILFTTIEVDHWVENQPLVMLLTLDPNIFADEYQINDQKYDKNVRVNVLGHPDLEVAVNDPQAKYNYVKVIFDALAPKTNITLEIPFHVRYPESEPISINNNNDKNKENESNNDNNDKDNDKTNNKENKDNSIDPHLYKTIFIQPPRFYTTSTKLCHQEAYNTFNLPMNYISSINKKDQNKNKVSIIPVQVLPRHEPSKIKEEDIINGKERNIIIPPLHMDIPKGQLNDYSKITIITTFITIVSIIFIFIWTIKYSNSSPISEFLNLNTTNKKKN</sequence>